<dbReference type="Proteomes" id="UP000887563">
    <property type="component" value="Unplaced"/>
</dbReference>
<protein>
    <submittedName>
        <fullName evidence="2">Candidate secreted effector</fullName>
    </submittedName>
</protein>
<sequence>MTWITSSHHVLGIKHLFGQFSNILGLIGSCALSRKWSETRHEKVKTWEWNHVDSQLTKIGVQLAWEAKTSSHSRHGYGY</sequence>
<organism evidence="1 2">
    <name type="scientific">Meloidogyne incognita</name>
    <name type="common">Southern root-knot nematode worm</name>
    <name type="synonym">Oxyuris incognita</name>
    <dbReference type="NCBI Taxonomy" id="6306"/>
    <lineage>
        <taxon>Eukaryota</taxon>
        <taxon>Metazoa</taxon>
        <taxon>Ecdysozoa</taxon>
        <taxon>Nematoda</taxon>
        <taxon>Chromadorea</taxon>
        <taxon>Rhabditida</taxon>
        <taxon>Tylenchina</taxon>
        <taxon>Tylenchomorpha</taxon>
        <taxon>Tylenchoidea</taxon>
        <taxon>Meloidogynidae</taxon>
        <taxon>Meloidogyninae</taxon>
        <taxon>Meloidogyne</taxon>
        <taxon>Meloidogyne incognita group</taxon>
    </lineage>
</organism>
<evidence type="ECO:0000313" key="2">
    <source>
        <dbReference type="WBParaSite" id="Minc3s00990g19634"/>
    </source>
</evidence>
<dbReference type="AlphaFoldDB" id="A0A914LX26"/>
<name>A0A914LX26_MELIC</name>
<accession>A0A914LX26</accession>
<evidence type="ECO:0000313" key="1">
    <source>
        <dbReference type="Proteomes" id="UP000887563"/>
    </source>
</evidence>
<dbReference type="WBParaSite" id="Minc3s00990g19634">
    <property type="protein sequence ID" value="Minc3s00990g19634"/>
    <property type="gene ID" value="Minc3s00990g19634"/>
</dbReference>
<reference evidence="2" key="1">
    <citation type="submission" date="2022-11" db="UniProtKB">
        <authorList>
            <consortium name="WormBaseParasite"/>
        </authorList>
    </citation>
    <scope>IDENTIFICATION</scope>
</reference>
<proteinExistence type="predicted"/>
<keyword evidence="1" id="KW-1185">Reference proteome</keyword>